<sequence>MSRARKMFTEAMRTAAAAHGGSGGWSDATRLVREGRLMDATARIQERLGAGLPGMPPMSGTTMPMSGMSRSGAGSAHGAGAGSSDRAAGTVTRGAASAGGDRRAYRLFVPPGLASGAPLVVMLHGGTQDADGFAACTGMDEAAARAGVAVVYPEQSRQANAMGYWNWFRPGDQTRDGGEPAVIAAITRTVAGELRADPARVAVAGFSAGAAMAAVMAATHPDVFCGAGVHSGLPHRAARDIGSAFAAMSSPPAEVADAGPVPLVVVHGDADRTVAPGNADAVVRSALRRAGRVERDRASGQADGGRRWTRERCAEPGGRVLAESWTVHGLGHAWSGGRAGVAYADPSGPDAAAAMLAFFGFTADRDVV</sequence>
<dbReference type="PANTHER" id="PTHR43037:SF1">
    <property type="entry name" value="BLL1128 PROTEIN"/>
    <property type="match status" value="1"/>
</dbReference>
<name>A0ABP9DTN0_9PSEU</name>
<dbReference type="InterPro" id="IPR050955">
    <property type="entry name" value="Plant_Biomass_Hydrol_Est"/>
</dbReference>
<reference evidence="5" key="1">
    <citation type="journal article" date="2019" name="Int. J. Syst. Evol. Microbiol.">
        <title>The Global Catalogue of Microorganisms (GCM) 10K type strain sequencing project: providing services to taxonomists for standard genome sequencing and annotation.</title>
        <authorList>
            <consortium name="The Broad Institute Genomics Platform"/>
            <consortium name="The Broad Institute Genome Sequencing Center for Infectious Disease"/>
            <person name="Wu L."/>
            <person name="Ma J."/>
        </authorList>
    </citation>
    <scope>NUCLEOTIDE SEQUENCE [LARGE SCALE GENOMIC DNA]</scope>
    <source>
        <strain evidence="5">JCM 17983</strain>
    </source>
</reference>
<dbReference type="NCBIfam" id="TIGR01840">
    <property type="entry name" value="esterase_phb"/>
    <property type="match status" value="1"/>
</dbReference>
<dbReference type="InterPro" id="IPR029058">
    <property type="entry name" value="AB_hydrolase_fold"/>
</dbReference>
<evidence type="ECO:0008006" key="6">
    <source>
        <dbReference type="Google" id="ProtNLM"/>
    </source>
</evidence>
<keyword evidence="5" id="KW-1185">Reference proteome</keyword>
<dbReference type="RefSeq" id="WP_274234435.1">
    <property type="nucleotide sequence ID" value="NZ_BAABHQ010000001.1"/>
</dbReference>
<dbReference type="InterPro" id="IPR010126">
    <property type="entry name" value="Esterase_phb"/>
</dbReference>
<dbReference type="Pfam" id="PF10503">
    <property type="entry name" value="Esterase_PHB"/>
    <property type="match status" value="1"/>
</dbReference>
<evidence type="ECO:0000256" key="2">
    <source>
        <dbReference type="ARBA" id="ARBA00022801"/>
    </source>
</evidence>
<gene>
    <name evidence="4" type="ORF">GCM10023203_00840</name>
</gene>
<evidence type="ECO:0000256" key="1">
    <source>
        <dbReference type="ARBA" id="ARBA00022729"/>
    </source>
</evidence>
<protein>
    <recommendedName>
        <fullName evidence="6">Poly(Hydroxyalkanoate) depolymerase family esterase</fullName>
    </recommendedName>
</protein>
<evidence type="ECO:0000313" key="5">
    <source>
        <dbReference type="Proteomes" id="UP001500457"/>
    </source>
</evidence>
<dbReference type="SUPFAM" id="SSF53474">
    <property type="entry name" value="alpha/beta-Hydrolases"/>
    <property type="match status" value="1"/>
</dbReference>
<evidence type="ECO:0000313" key="4">
    <source>
        <dbReference type="EMBL" id="GAA4857982.1"/>
    </source>
</evidence>
<accession>A0ABP9DTN0</accession>
<dbReference type="Proteomes" id="UP001500457">
    <property type="component" value="Unassembled WGS sequence"/>
</dbReference>
<dbReference type="PANTHER" id="PTHR43037">
    <property type="entry name" value="UNNAMED PRODUCT-RELATED"/>
    <property type="match status" value="1"/>
</dbReference>
<proteinExistence type="predicted"/>
<feature type="region of interest" description="Disordered" evidence="3">
    <location>
        <begin position="65"/>
        <end position="95"/>
    </location>
</feature>
<keyword evidence="2" id="KW-0378">Hydrolase</keyword>
<feature type="compositionally biased region" description="Low complexity" evidence="3">
    <location>
        <begin position="65"/>
        <end position="74"/>
    </location>
</feature>
<organism evidence="4 5">
    <name type="scientific">Actinomycetospora straminea</name>
    <dbReference type="NCBI Taxonomy" id="663607"/>
    <lineage>
        <taxon>Bacteria</taxon>
        <taxon>Bacillati</taxon>
        <taxon>Actinomycetota</taxon>
        <taxon>Actinomycetes</taxon>
        <taxon>Pseudonocardiales</taxon>
        <taxon>Pseudonocardiaceae</taxon>
        <taxon>Actinomycetospora</taxon>
    </lineage>
</organism>
<comment type="caution">
    <text evidence="4">The sequence shown here is derived from an EMBL/GenBank/DDBJ whole genome shotgun (WGS) entry which is preliminary data.</text>
</comment>
<dbReference type="EMBL" id="BAABHQ010000001">
    <property type="protein sequence ID" value="GAA4857982.1"/>
    <property type="molecule type" value="Genomic_DNA"/>
</dbReference>
<keyword evidence="1" id="KW-0732">Signal</keyword>
<dbReference type="Gene3D" id="3.40.50.1820">
    <property type="entry name" value="alpha/beta hydrolase"/>
    <property type="match status" value="1"/>
</dbReference>
<evidence type="ECO:0000256" key="3">
    <source>
        <dbReference type="SAM" id="MobiDB-lite"/>
    </source>
</evidence>
<feature type="compositionally biased region" description="Low complexity" evidence="3">
    <location>
        <begin position="82"/>
        <end position="95"/>
    </location>
</feature>